<dbReference type="EMBL" id="LT629760">
    <property type="protein sequence ID" value="SDS69088.1"/>
    <property type="molecule type" value="Genomic_DNA"/>
</dbReference>
<organism evidence="1 2">
    <name type="scientific">Pseudomonas trivialis</name>
    <dbReference type="NCBI Taxonomy" id="200450"/>
    <lineage>
        <taxon>Bacteria</taxon>
        <taxon>Pseudomonadati</taxon>
        <taxon>Pseudomonadota</taxon>
        <taxon>Gammaproteobacteria</taxon>
        <taxon>Pseudomonadales</taxon>
        <taxon>Pseudomonadaceae</taxon>
        <taxon>Pseudomonas</taxon>
    </lineage>
</organism>
<accession>A0ABY0UHN8</accession>
<keyword evidence="2" id="KW-1185">Reference proteome</keyword>
<protein>
    <submittedName>
        <fullName evidence="1">Uncharacterized protein</fullName>
    </submittedName>
</protein>
<sequence>MISIIARNHKALKQALYRQGFSLVADLPTRVRITQRRGMLIARVS</sequence>
<gene>
    <name evidence="1" type="ORF">SAMN04490205_3307</name>
</gene>
<dbReference type="RefSeq" id="WP_156418197.1">
    <property type="nucleotide sequence ID" value="NZ_JYLK01000011.1"/>
</dbReference>
<reference evidence="1 2" key="1">
    <citation type="submission" date="2016-10" db="EMBL/GenBank/DDBJ databases">
        <authorList>
            <person name="Varghese N."/>
            <person name="Submissions S."/>
        </authorList>
    </citation>
    <scope>NUCLEOTIDE SEQUENCE [LARGE SCALE GENOMIC DNA]</scope>
    <source>
        <strain evidence="1 2">BS3111</strain>
    </source>
</reference>
<name>A0ABY0UHN8_9PSED</name>
<dbReference type="Proteomes" id="UP000183126">
    <property type="component" value="Chromosome I"/>
</dbReference>
<evidence type="ECO:0000313" key="2">
    <source>
        <dbReference type="Proteomes" id="UP000183126"/>
    </source>
</evidence>
<evidence type="ECO:0000313" key="1">
    <source>
        <dbReference type="EMBL" id="SDS69088.1"/>
    </source>
</evidence>
<proteinExistence type="predicted"/>